<keyword evidence="7" id="KW-0067">ATP-binding</keyword>
<dbReference type="GO" id="GO:0016787">
    <property type="term" value="F:hydrolase activity"/>
    <property type="evidence" value="ECO:0007669"/>
    <property type="project" value="UniProtKB-KW"/>
</dbReference>
<dbReference type="Gene3D" id="3.30.70.100">
    <property type="match status" value="1"/>
</dbReference>
<evidence type="ECO:0000256" key="6">
    <source>
        <dbReference type="ARBA" id="ARBA00022741"/>
    </source>
</evidence>
<reference evidence="10 11" key="1">
    <citation type="submission" date="2017-11" db="EMBL/GenBank/DDBJ databases">
        <title>Draft Genome Sequence of Sporolactobacillus inulinus NBRC 111894 Isolated from Koso, a Japanese Sugar-Vegetable Fermented Beverage.</title>
        <authorList>
            <person name="Chiou T.Y."/>
            <person name="Oshima K."/>
            <person name="Suda W."/>
            <person name="Hattori M."/>
            <person name="Takahashi T."/>
        </authorList>
    </citation>
    <scope>NUCLEOTIDE SEQUENCE [LARGE SCALE GENOMIC DNA]</scope>
    <source>
        <strain evidence="10 11">NBRC111894</strain>
    </source>
</reference>
<organism evidence="10 11">
    <name type="scientific">Sporolactobacillus inulinus</name>
    <dbReference type="NCBI Taxonomy" id="2078"/>
    <lineage>
        <taxon>Bacteria</taxon>
        <taxon>Bacillati</taxon>
        <taxon>Bacillota</taxon>
        <taxon>Bacilli</taxon>
        <taxon>Bacillales</taxon>
        <taxon>Sporolactobacillaceae</taxon>
        <taxon>Sporolactobacillus</taxon>
    </lineage>
</organism>
<evidence type="ECO:0000256" key="7">
    <source>
        <dbReference type="ARBA" id="ARBA00022840"/>
    </source>
</evidence>
<accession>A0A4Y1ZI86</accession>
<dbReference type="PANTHER" id="PTHR48085:SF5">
    <property type="entry name" value="CADMIUM_ZINC-TRANSPORTING ATPASE HMA4-RELATED"/>
    <property type="match status" value="1"/>
</dbReference>
<dbReference type="PROSITE" id="PS50846">
    <property type="entry name" value="HMA_2"/>
    <property type="match status" value="1"/>
</dbReference>
<dbReference type="GO" id="GO:0046872">
    <property type="term" value="F:metal ion binding"/>
    <property type="evidence" value="ECO:0007669"/>
    <property type="project" value="UniProtKB-KW"/>
</dbReference>
<evidence type="ECO:0000256" key="5">
    <source>
        <dbReference type="ARBA" id="ARBA00022723"/>
    </source>
</evidence>
<evidence type="ECO:0000256" key="1">
    <source>
        <dbReference type="ARBA" id="ARBA00004651"/>
    </source>
</evidence>
<evidence type="ECO:0000259" key="9">
    <source>
        <dbReference type="PROSITE" id="PS50846"/>
    </source>
</evidence>
<dbReference type="InterPro" id="IPR036163">
    <property type="entry name" value="HMA_dom_sf"/>
</dbReference>
<dbReference type="PRINTS" id="PR00941">
    <property type="entry name" value="CDATPASE"/>
</dbReference>
<dbReference type="EC" id="3.6.3.3" evidence="10"/>
<evidence type="ECO:0000313" key="10">
    <source>
        <dbReference type="EMBL" id="GAY78634.1"/>
    </source>
</evidence>
<dbReference type="Proteomes" id="UP000319716">
    <property type="component" value="Unassembled WGS sequence"/>
</dbReference>
<keyword evidence="10" id="KW-0378">Hydrolase</keyword>
<dbReference type="Pfam" id="PF00122">
    <property type="entry name" value="E1-E2_ATPase"/>
    <property type="match status" value="1"/>
</dbReference>
<dbReference type="SUPFAM" id="SSF81653">
    <property type="entry name" value="Calcium ATPase, transduction domain A"/>
    <property type="match status" value="1"/>
</dbReference>
<proteinExistence type="inferred from homology"/>
<gene>
    <name evidence="10" type="ORF">NBRC111894_4188</name>
</gene>
<dbReference type="InterPro" id="IPR059000">
    <property type="entry name" value="ATPase_P-type_domA"/>
</dbReference>
<dbReference type="GO" id="GO:0005886">
    <property type="term" value="C:plasma membrane"/>
    <property type="evidence" value="ECO:0007669"/>
    <property type="project" value="UniProtKB-SubCell"/>
</dbReference>
<dbReference type="InterPro" id="IPR051014">
    <property type="entry name" value="Cation_Transport_ATPase_IB"/>
</dbReference>
<keyword evidence="6" id="KW-0547">Nucleotide-binding</keyword>
<dbReference type="InterPro" id="IPR017969">
    <property type="entry name" value="Heavy-metal-associated_CS"/>
</dbReference>
<keyword evidence="3" id="KW-1003">Cell membrane</keyword>
<evidence type="ECO:0000256" key="4">
    <source>
        <dbReference type="ARBA" id="ARBA00022553"/>
    </source>
</evidence>
<comment type="subcellular location">
    <subcellularLocation>
        <location evidence="1">Cell membrane</location>
        <topology evidence="1">Multi-pass membrane protein</topology>
    </subcellularLocation>
</comment>
<comment type="similarity">
    <text evidence="2">Belongs to the cation transport ATPase (P-type) (TC 3.A.3) family. Type IB subfamily.</text>
</comment>
<sequence>MRMIKLTPVHSAKHCTCAKCSHQERHECVQNQCACCACYETEGSLAVKAADCSCCSSDEESEDHCSEDDDDCCDQDSKKDTNAAFTKNQTTVYQVSGMDCPACARTIEKSVAQMPGIVAVKVHYSTGKMHVAYEDPSSLSTLPKQLNKLGYQAMPEKQNESGTPQRTHANKSLWEIVLSGASIAAGFALSFTELSDLLLNLLFAVALIISGRQPVRGAYYALKSRSLDMNVLMSAAVIGAVCINQWFEAATVVWLFALGAVLENRSVEKTRRSIGDLMTVAPSTAWIRSGDQLVKKAVDEVAVGTFMVVKPGERIPLDGTVTSGESSVNQAAITGESLPVDKVGEISFLPEHSMKTERLNAG</sequence>
<keyword evidence="8" id="KW-1278">Translocase</keyword>
<dbReference type="InterPro" id="IPR008250">
    <property type="entry name" value="ATPase_P-typ_transduc_dom_A_sf"/>
</dbReference>
<evidence type="ECO:0000256" key="2">
    <source>
        <dbReference type="ARBA" id="ARBA00006024"/>
    </source>
</evidence>
<dbReference type="EMBL" id="BEXB01000055">
    <property type="protein sequence ID" value="GAY78634.1"/>
    <property type="molecule type" value="Genomic_DNA"/>
</dbReference>
<protein>
    <submittedName>
        <fullName evidence="10">Lead, cadmium, zinc and mercury transporting ATPase</fullName>
        <ecNumber evidence="10">3.6.3.3</ecNumber>
    </submittedName>
</protein>
<dbReference type="Pfam" id="PF00403">
    <property type="entry name" value="HMA"/>
    <property type="match status" value="1"/>
</dbReference>
<comment type="caution">
    <text evidence="10">The sequence shown here is derived from an EMBL/GenBank/DDBJ whole genome shotgun (WGS) entry which is preliminary data.</text>
</comment>
<keyword evidence="3" id="KW-0472">Membrane</keyword>
<dbReference type="InterPro" id="IPR006121">
    <property type="entry name" value="HMA_dom"/>
</dbReference>
<evidence type="ECO:0000256" key="8">
    <source>
        <dbReference type="ARBA" id="ARBA00022967"/>
    </source>
</evidence>
<keyword evidence="4" id="KW-0597">Phosphoprotein</keyword>
<dbReference type="GO" id="GO:0019829">
    <property type="term" value="F:ATPase-coupled monoatomic cation transmembrane transporter activity"/>
    <property type="evidence" value="ECO:0007669"/>
    <property type="project" value="InterPro"/>
</dbReference>
<dbReference type="AlphaFoldDB" id="A0A4Y1ZI86"/>
<dbReference type="Gene3D" id="2.70.150.10">
    <property type="entry name" value="Calcium-transporting ATPase, cytoplasmic transduction domain A"/>
    <property type="match status" value="1"/>
</dbReference>
<dbReference type="PROSITE" id="PS01047">
    <property type="entry name" value="HMA_1"/>
    <property type="match status" value="1"/>
</dbReference>
<dbReference type="SUPFAM" id="SSF55008">
    <property type="entry name" value="HMA, heavy metal-associated domain"/>
    <property type="match status" value="1"/>
</dbReference>
<dbReference type="PANTHER" id="PTHR48085">
    <property type="entry name" value="CADMIUM/ZINC-TRANSPORTING ATPASE HMA2-RELATED"/>
    <property type="match status" value="1"/>
</dbReference>
<name>A0A4Y1ZI86_9BACL</name>
<keyword evidence="5" id="KW-0479">Metal-binding</keyword>
<feature type="domain" description="HMA" evidence="9">
    <location>
        <begin position="89"/>
        <end position="154"/>
    </location>
</feature>
<evidence type="ECO:0000256" key="3">
    <source>
        <dbReference type="ARBA" id="ARBA00022475"/>
    </source>
</evidence>
<dbReference type="InterPro" id="IPR027256">
    <property type="entry name" value="P-typ_ATPase_IB"/>
</dbReference>
<dbReference type="CDD" id="cd00371">
    <property type="entry name" value="HMA"/>
    <property type="match status" value="1"/>
</dbReference>
<evidence type="ECO:0000313" key="11">
    <source>
        <dbReference type="Proteomes" id="UP000319716"/>
    </source>
</evidence>
<dbReference type="GO" id="GO:0005524">
    <property type="term" value="F:ATP binding"/>
    <property type="evidence" value="ECO:0007669"/>
    <property type="project" value="UniProtKB-KW"/>
</dbReference>